<feature type="transmembrane region" description="Helical" evidence="7">
    <location>
        <begin position="391"/>
        <end position="412"/>
    </location>
</feature>
<dbReference type="PANTHER" id="PTHR11662:SF457">
    <property type="entry name" value="MAJOR FACILITATOR SUPERFAMILY TRANSPORTER 3"/>
    <property type="match status" value="1"/>
</dbReference>
<protein>
    <recommendedName>
        <fullName evidence="8">Major facilitator superfamily (MFS) profile domain-containing protein</fullName>
    </recommendedName>
</protein>
<evidence type="ECO:0000256" key="2">
    <source>
        <dbReference type="ARBA" id="ARBA00022448"/>
    </source>
</evidence>
<dbReference type="Pfam" id="PF07690">
    <property type="entry name" value="MFS_1"/>
    <property type="match status" value="1"/>
</dbReference>
<keyword evidence="10" id="KW-1185">Reference proteome</keyword>
<dbReference type="CDD" id="cd17318">
    <property type="entry name" value="MFS_SLC17"/>
    <property type="match status" value="1"/>
</dbReference>
<dbReference type="FunFam" id="1.20.1250.20:FF:000003">
    <property type="entry name" value="Solute carrier family 17 member 3"/>
    <property type="match status" value="1"/>
</dbReference>
<dbReference type="GO" id="GO:0016020">
    <property type="term" value="C:membrane"/>
    <property type="evidence" value="ECO:0007669"/>
    <property type="project" value="UniProtKB-SubCell"/>
</dbReference>
<name>A0AAN7ZK18_9COLE</name>
<feature type="transmembrane region" description="Helical" evidence="7">
    <location>
        <begin position="165"/>
        <end position="186"/>
    </location>
</feature>
<evidence type="ECO:0000256" key="5">
    <source>
        <dbReference type="ARBA" id="ARBA00022989"/>
    </source>
</evidence>
<dbReference type="FunFam" id="1.20.1250.20:FF:000157">
    <property type="entry name" value="Inorganic phosphate cotransporter"/>
    <property type="match status" value="1"/>
</dbReference>
<evidence type="ECO:0000256" key="4">
    <source>
        <dbReference type="ARBA" id="ARBA00022847"/>
    </source>
</evidence>
<keyword evidence="6 7" id="KW-0472">Membrane</keyword>
<keyword evidence="3 7" id="KW-0812">Transmembrane</keyword>
<feature type="transmembrane region" description="Helical" evidence="7">
    <location>
        <begin position="296"/>
        <end position="313"/>
    </location>
</feature>
<accession>A0AAN7ZK18</accession>
<evidence type="ECO:0000256" key="6">
    <source>
        <dbReference type="ARBA" id="ARBA00023136"/>
    </source>
</evidence>
<feature type="domain" description="Major facilitator superfamily (MFS) profile" evidence="8">
    <location>
        <begin position="11"/>
        <end position="451"/>
    </location>
</feature>
<dbReference type="InterPro" id="IPR011701">
    <property type="entry name" value="MFS"/>
</dbReference>
<dbReference type="EMBL" id="JAVRBK010000007">
    <property type="protein sequence ID" value="KAK5641961.1"/>
    <property type="molecule type" value="Genomic_DNA"/>
</dbReference>
<evidence type="ECO:0000313" key="10">
    <source>
        <dbReference type="Proteomes" id="UP001329430"/>
    </source>
</evidence>
<dbReference type="Gene3D" id="1.20.1250.20">
    <property type="entry name" value="MFS general substrate transporter like domains"/>
    <property type="match status" value="2"/>
</dbReference>
<dbReference type="AlphaFoldDB" id="A0AAN7ZK18"/>
<feature type="transmembrane region" description="Helical" evidence="7">
    <location>
        <begin position="192"/>
        <end position="211"/>
    </location>
</feature>
<feature type="transmembrane region" description="Helical" evidence="7">
    <location>
        <begin position="12"/>
        <end position="32"/>
    </location>
</feature>
<dbReference type="PANTHER" id="PTHR11662">
    <property type="entry name" value="SOLUTE CARRIER FAMILY 17"/>
    <property type="match status" value="1"/>
</dbReference>
<gene>
    <name evidence="9" type="ORF">RI129_010508</name>
</gene>
<keyword evidence="2" id="KW-0813">Transport</keyword>
<evidence type="ECO:0000256" key="1">
    <source>
        <dbReference type="ARBA" id="ARBA00004141"/>
    </source>
</evidence>
<feature type="transmembrane region" description="Helical" evidence="7">
    <location>
        <begin position="252"/>
        <end position="276"/>
    </location>
</feature>
<sequence>MAPCLEQCSKIISVRYTLAVLGSIAMAIVYGLKVNLSVAIVSMVNHTAVESENEHNNTGTEDGPFVWSNTVQGLLKSAYFWGYILAQLPAARIAELVSAKWVMFFSVFINVVCTILSPVAAKWHYSVFLLMRILEGVGGGVTFPGMHVLLSRWAPPCERSVMSSIVYAGTALGTVIFTLVTGLISSAFGWEAIFYIEGGCAAVWLILWLIVASDSPNQHMFISTEEKNMIVASLNEGDISNEKKKLSVPWKAVLTSPAFLAILVTHTCCNWGWYMVLIELPHYMSMILKYKIADNAVISSIPYFTMWVFSMILSKSLDVLRGKEKITTTTARKISTLISSIIPLLCFLTICYTGNDRTLVTVFMTVAITAIGGMFSGYLSNHIDIAPNFAGTLIAITNTFATVPGIVVPVIVGELTQRNPTVESWQIVFWVTITLYAIATIIYGIFGSGEEQKWNKPSVGETQPLRTLKCPKIQYNDDST</sequence>
<feature type="transmembrane region" description="Helical" evidence="7">
    <location>
        <begin position="359"/>
        <end position="379"/>
    </location>
</feature>
<dbReference type="InterPro" id="IPR020846">
    <property type="entry name" value="MFS_dom"/>
</dbReference>
<dbReference type="Proteomes" id="UP001329430">
    <property type="component" value="Chromosome 7"/>
</dbReference>
<evidence type="ECO:0000313" key="9">
    <source>
        <dbReference type="EMBL" id="KAK5641961.1"/>
    </source>
</evidence>
<evidence type="ECO:0000259" key="8">
    <source>
        <dbReference type="PROSITE" id="PS50850"/>
    </source>
</evidence>
<proteinExistence type="predicted"/>
<keyword evidence="5 7" id="KW-1133">Transmembrane helix</keyword>
<evidence type="ECO:0000256" key="3">
    <source>
        <dbReference type="ARBA" id="ARBA00022692"/>
    </source>
</evidence>
<feature type="transmembrane region" description="Helical" evidence="7">
    <location>
        <begin position="334"/>
        <end position="353"/>
    </location>
</feature>
<comment type="caution">
    <text evidence="9">The sequence shown here is derived from an EMBL/GenBank/DDBJ whole genome shotgun (WGS) entry which is preliminary data.</text>
</comment>
<dbReference type="GO" id="GO:0015293">
    <property type="term" value="F:symporter activity"/>
    <property type="evidence" value="ECO:0007669"/>
    <property type="project" value="UniProtKB-KW"/>
</dbReference>
<reference evidence="9 10" key="1">
    <citation type="journal article" date="2024" name="Insects">
        <title>An Improved Chromosome-Level Genome Assembly of the Firefly Pyrocoelia pectoralis.</title>
        <authorList>
            <person name="Fu X."/>
            <person name="Meyer-Rochow V.B."/>
            <person name="Ballantyne L."/>
            <person name="Zhu X."/>
        </authorList>
    </citation>
    <scope>NUCLEOTIDE SEQUENCE [LARGE SCALE GENOMIC DNA]</scope>
    <source>
        <strain evidence="9">XCY_ONT2</strain>
    </source>
</reference>
<dbReference type="InterPro" id="IPR036259">
    <property type="entry name" value="MFS_trans_sf"/>
</dbReference>
<dbReference type="GO" id="GO:0006820">
    <property type="term" value="P:monoatomic anion transport"/>
    <property type="evidence" value="ECO:0007669"/>
    <property type="project" value="TreeGrafter"/>
</dbReference>
<organism evidence="9 10">
    <name type="scientific">Pyrocoelia pectoralis</name>
    <dbReference type="NCBI Taxonomy" id="417401"/>
    <lineage>
        <taxon>Eukaryota</taxon>
        <taxon>Metazoa</taxon>
        <taxon>Ecdysozoa</taxon>
        <taxon>Arthropoda</taxon>
        <taxon>Hexapoda</taxon>
        <taxon>Insecta</taxon>
        <taxon>Pterygota</taxon>
        <taxon>Neoptera</taxon>
        <taxon>Endopterygota</taxon>
        <taxon>Coleoptera</taxon>
        <taxon>Polyphaga</taxon>
        <taxon>Elateriformia</taxon>
        <taxon>Elateroidea</taxon>
        <taxon>Lampyridae</taxon>
        <taxon>Lampyrinae</taxon>
        <taxon>Pyrocoelia</taxon>
    </lineage>
</organism>
<dbReference type="SUPFAM" id="SSF103473">
    <property type="entry name" value="MFS general substrate transporter"/>
    <property type="match status" value="1"/>
</dbReference>
<feature type="transmembrane region" description="Helical" evidence="7">
    <location>
        <begin position="133"/>
        <end position="153"/>
    </location>
</feature>
<keyword evidence="4" id="KW-0769">Symport</keyword>
<comment type="subcellular location">
    <subcellularLocation>
        <location evidence="1">Membrane</location>
        <topology evidence="1">Multi-pass membrane protein</topology>
    </subcellularLocation>
</comment>
<feature type="transmembrane region" description="Helical" evidence="7">
    <location>
        <begin position="101"/>
        <end position="121"/>
    </location>
</feature>
<dbReference type="PROSITE" id="PS50850">
    <property type="entry name" value="MFS"/>
    <property type="match status" value="1"/>
</dbReference>
<evidence type="ECO:0000256" key="7">
    <source>
        <dbReference type="SAM" id="Phobius"/>
    </source>
</evidence>
<dbReference type="InterPro" id="IPR050382">
    <property type="entry name" value="MFS_Na/Anion_cotransporter"/>
</dbReference>
<feature type="transmembrane region" description="Helical" evidence="7">
    <location>
        <begin position="424"/>
        <end position="446"/>
    </location>
</feature>